<accession>A0A6J3MAW1</accession>
<dbReference type="Proteomes" id="UP000504637">
    <property type="component" value="Unplaced"/>
</dbReference>
<reference evidence="3" key="1">
    <citation type="submission" date="2020-01" db="EMBL/GenBank/DDBJ databases">
        <authorList>
            <consortium name="DOE Joint Genome Institute"/>
            <person name="Haridas S."/>
            <person name="Albert R."/>
            <person name="Binder M."/>
            <person name="Bloem J."/>
            <person name="Labutti K."/>
            <person name="Salamov A."/>
            <person name="Andreopoulos B."/>
            <person name="Baker S.E."/>
            <person name="Barry K."/>
            <person name="Bills G."/>
            <person name="Bluhm B.H."/>
            <person name="Cannon C."/>
            <person name="Castanera R."/>
            <person name="Culley D.E."/>
            <person name="Daum C."/>
            <person name="Ezra D."/>
            <person name="Gonzalez J.B."/>
            <person name="Henrissat B."/>
            <person name="Kuo A."/>
            <person name="Liang C."/>
            <person name="Lipzen A."/>
            <person name="Lutzoni F."/>
            <person name="Magnuson J."/>
            <person name="Mondo S."/>
            <person name="Nolan M."/>
            <person name="Ohm R."/>
            <person name="Pangilinan J."/>
            <person name="Park H.-J."/>
            <person name="Ramirez L."/>
            <person name="Alfaro M."/>
            <person name="Sun H."/>
            <person name="Tritt A."/>
            <person name="Yoshinaga Y."/>
            <person name="Zwiers L.-H."/>
            <person name="Turgeon B.G."/>
            <person name="Goodwin S.B."/>
            <person name="Spatafora J.W."/>
            <person name="Crous P.W."/>
            <person name="Grigoriev I.V."/>
        </authorList>
    </citation>
    <scope>NUCLEOTIDE SEQUENCE</scope>
    <source>
        <strain evidence="3">CBS 342.82</strain>
    </source>
</reference>
<keyword evidence="2" id="KW-1185">Reference proteome</keyword>
<dbReference type="RefSeq" id="XP_033461003.1">
    <property type="nucleotide sequence ID" value="XM_033601178.1"/>
</dbReference>
<dbReference type="GeneID" id="54358978"/>
<dbReference type="AlphaFoldDB" id="A0A6J3MAW1"/>
<gene>
    <name evidence="3" type="ORF">K489DRAFT_316615</name>
</gene>
<feature type="compositionally biased region" description="Polar residues" evidence="1">
    <location>
        <begin position="174"/>
        <end position="184"/>
    </location>
</feature>
<proteinExistence type="predicted"/>
<feature type="region of interest" description="Disordered" evidence="1">
    <location>
        <begin position="74"/>
        <end position="94"/>
    </location>
</feature>
<evidence type="ECO:0000313" key="3">
    <source>
        <dbReference type="RefSeq" id="XP_033461003.1"/>
    </source>
</evidence>
<evidence type="ECO:0000313" key="2">
    <source>
        <dbReference type="Proteomes" id="UP000504637"/>
    </source>
</evidence>
<feature type="region of interest" description="Disordered" evidence="1">
    <location>
        <begin position="173"/>
        <end position="197"/>
    </location>
</feature>
<name>A0A6J3MAW1_9PEZI</name>
<dbReference type="OrthoDB" id="5357075at2759"/>
<evidence type="ECO:0000256" key="1">
    <source>
        <dbReference type="SAM" id="MobiDB-lite"/>
    </source>
</evidence>
<reference evidence="3" key="3">
    <citation type="submission" date="2025-08" db="UniProtKB">
        <authorList>
            <consortium name="RefSeq"/>
        </authorList>
    </citation>
    <scope>IDENTIFICATION</scope>
    <source>
        <strain evidence="3">CBS 342.82</strain>
    </source>
</reference>
<organism evidence="3">
    <name type="scientific">Dissoconium aciculare CBS 342.82</name>
    <dbReference type="NCBI Taxonomy" id="1314786"/>
    <lineage>
        <taxon>Eukaryota</taxon>
        <taxon>Fungi</taxon>
        <taxon>Dikarya</taxon>
        <taxon>Ascomycota</taxon>
        <taxon>Pezizomycotina</taxon>
        <taxon>Dothideomycetes</taxon>
        <taxon>Dothideomycetidae</taxon>
        <taxon>Mycosphaerellales</taxon>
        <taxon>Dissoconiaceae</taxon>
        <taxon>Dissoconium</taxon>
    </lineage>
</organism>
<sequence>MAQYMQDELASLFHNMQVSGRFAQDLREPELRLPPQESPQQPFVTEMFPADEKLKQHFAPIHYASVHYTPTAHIRPGDSYSEPSRSPPPAYPEAIMPEDLADTLRQHSIDPSTLLPNQIQLFANAQYEQRLRLLELWRIAPPSYPVQALAHNMDTHLTSVELEEQRAKLRYEQRMQQSRPIAQQQDHRSNLSQAASDPVYAAAAPSGLWSAPAHHTNAQQLEAQYYDQIRNHADWERTNERMMQERLGRDDEMVM</sequence>
<reference evidence="3" key="2">
    <citation type="submission" date="2020-04" db="EMBL/GenBank/DDBJ databases">
        <authorList>
            <consortium name="NCBI Genome Project"/>
        </authorList>
    </citation>
    <scope>NUCLEOTIDE SEQUENCE</scope>
    <source>
        <strain evidence="3">CBS 342.82</strain>
    </source>
</reference>
<protein>
    <submittedName>
        <fullName evidence="3">Uncharacterized protein</fullName>
    </submittedName>
</protein>